<dbReference type="InterPro" id="IPR013424">
    <property type="entry name" value="Ice-binding_C"/>
</dbReference>
<feature type="domain" description="Ice-binding protein C-terminal" evidence="2">
    <location>
        <begin position="220"/>
        <end position="244"/>
    </location>
</feature>
<evidence type="ECO:0000256" key="1">
    <source>
        <dbReference type="SAM" id="SignalP"/>
    </source>
</evidence>
<evidence type="ECO:0000313" key="3">
    <source>
        <dbReference type="EMBL" id="KST64952.1"/>
    </source>
</evidence>
<keyword evidence="1" id="KW-0732">Signal</keyword>
<evidence type="ECO:0000313" key="4">
    <source>
        <dbReference type="EMBL" id="KST64999.1"/>
    </source>
</evidence>
<name>A0A0V7ZKW7_9CYAN</name>
<dbReference type="Pfam" id="PF07589">
    <property type="entry name" value="PEP-CTERM"/>
    <property type="match status" value="1"/>
</dbReference>
<sequence>MRKLSLLVKTLVVSTAGLSVLGSMSAAKAMNLVPQREGEIELTNMSCIVDNADCINTTSLGYTVTSKDPVSNDNYGFSRLFSDKKSTTNTWGLEINFNQTDEGTNPQTDAFWFRPVAYDNNNNVIENGRLEYGVFEFNFAQTANEVKLSFLDVEESPFTGILQVNGDSNSQPIFLPAAGDDETQYLVLNNVDSFVVQLGNPGDNSTKFSSTGDGVNLQVSVPEPGTVLSIGALAIAGMFGLRRKHNNSSKTA</sequence>
<protein>
    <recommendedName>
        <fullName evidence="2">Ice-binding protein C-terminal domain-containing protein</fullName>
    </recommendedName>
</protein>
<dbReference type="EMBL" id="LMTZ01000115">
    <property type="protein sequence ID" value="KST64952.1"/>
    <property type="molecule type" value="Genomic_DNA"/>
</dbReference>
<dbReference type="EMBL" id="LMTZ01000114">
    <property type="protein sequence ID" value="KST64999.1"/>
    <property type="molecule type" value="Genomic_DNA"/>
</dbReference>
<evidence type="ECO:0000313" key="5">
    <source>
        <dbReference type="Proteomes" id="UP000053372"/>
    </source>
</evidence>
<feature type="chain" id="PRO_5007439184" description="Ice-binding protein C-terminal domain-containing protein" evidence="1">
    <location>
        <begin position="30"/>
        <end position="252"/>
    </location>
</feature>
<dbReference type="NCBIfam" id="NF038121">
    <property type="entry name" value="PEP_CTERM_LEVG"/>
    <property type="match status" value="1"/>
</dbReference>
<gene>
    <name evidence="3" type="ORF">BC008_19275</name>
    <name evidence="4" type="ORF">BC008_19530</name>
</gene>
<feature type="signal peptide" evidence="1">
    <location>
        <begin position="1"/>
        <end position="29"/>
    </location>
</feature>
<comment type="caution">
    <text evidence="4">The sequence shown here is derived from an EMBL/GenBank/DDBJ whole genome shotgun (WGS) entry which is preliminary data.</text>
</comment>
<dbReference type="NCBIfam" id="TIGR02595">
    <property type="entry name" value="PEP_CTERM"/>
    <property type="match status" value="1"/>
</dbReference>
<accession>A0A0V7ZKW7</accession>
<dbReference type="OrthoDB" id="453137at2"/>
<proteinExistence type="predicted"/>
<reference evidence="4 5" key="1">
    <citation type="journal article" date="2015" name="Genome Announc.">
        <title>Draft Genome of the Euendolithic (true boring) Cyanobacterium Mastigocoleus testarum strain BC008.</title>
        <authorList>
            <person name="Guida B.S."/>
            <person name="Garcia-Pichel F."/>
        </authorList>
    </citation>
    <scope>NUCLEOTIDE SEQUENCE [LARGE SCALE GENOMIC DNA]</scope>
    <source>
        <strain evidence="4 5">BC008</strain>
    </source>
</reference>
<evidence type="ECO:0000259" key="2">
    <source>
        <dbReference type="Pfam" id="PF07589"/>
    </source>
</evidence>
<dbReference type="AlphaFoldDB" id="A0A0V7ZKW7"/>
<dbReference type="RefSeq" id="WP_027842175.1">
    <property type="nucleotide sequence ID" value="NZ_LMTZ01000114.1"/>
</dbReference>
<organism evidence="4 5">
    <name type="scientific">Mastigocoleus testarum BC008</name>
    <dbReference type="NCBI Taxonomy" id="371196"/>
    <lineage>
        <taxon>Bacteria</taxon>
        <taxon>Bacillati</taxon>
        <taxon>Cyanobacteriota</taxon>
        <taxon>Cyanophyceae</taxon>
        <taxon>Nostocales</taxon>
        <taxon>Hapalosiphonaceae</taxon>
        <taxon>Mastigocoleus</taxon>
    </lineage>
</organism>
<dbReference type="Proteomes" id="UP000053372">
    <property type="component" value="Unassembled WGS sequence"/>
</dbReference>
<keyword evidence="5" id="KW-1185">Reference proteome</keyword>